<dbReference type="EMBL" id="GGEC01056311">
    <property type="protein sequence ID" value="MBX36795.1"/>
    <property type="molecule type" value="Transcribed_RNA"/>
</dbReference>
<accession>A0A2P2N2V6</accession>
<reference evidence="1" key="1">
    <citation type="submission" date="2018-02" db="EMBL/GenBank/DDBJ databases">
        <title>Rhizophora mucronata_Transcriptome.</title>
        <authorList>
            <person name="Meera S.P."/>
            <person name="Sreeshan A."/>
            <person name="Augustine A."/>
        </authorList>
    </citation>
    <scope>NUCLEOTIDE SEQUENCE</scope>
    <source>
        <tissue evidence="1">Leaf</tissue>
    </source>
</reference>
<dbReference type="AlphaFoldDB" id="A0A2P2N2V6"/>
<proteinExistence type="predicted"/>
<organism evidence="1">
    <name type="scientific">Rhizophora mucronata</name>
    <name type="common">Asiatic mangrove</name>
    <dbReference type="NCBI Taxonomy" id="61149"/>
    <lineage>
        <taxon>Eukaryota</taxon>
        <taxon>Viridiplantae</taxon>
        <taxon>Streptophyta</taxon>
        <taxon>Embryophyta</taxon>
        <taxon>Tracheophyta</taxon>
        <taxon>Spermatophyta</taxon>
        <taxon>Magnoliopsida</taxon>
        <taxon>eudicotyledons</taxon>
        <taxon>Gunneridae</taxon>
        <taxon>Pentapetalae</taxon>
        <taxon>rosids</taxon>
        <taxon>fabids</taxon>
        <taxon>Malpighiales</taxon>
        <taxon>Rhizophoraceae</taxon>
        <taxon>Rhizophora</taxon>
    </lineage>
</organism>
<evidence type="ECO:0000313" key="1">
    <source>
        <dbReference type="EMBL" id="MBX36795.1"/>
    </source>
</evidence>
<name>A0A2P2N2V6_RHIMU</name>
<sequence length="38" mass="4630">MHEAFNQPKWNIAIMEEIRALEKEKKEEKFQTCPKIKI</sequence>
<protein>
    <submittedName>
        <fullName evidence="1">Uncharacterized protein</fullName>
    </submittedName>
</protein>